<evidence type="ECO:0000313" key="2">
    <source>
        <dbReference type="Proteomes" id="UP000053593"/>
    </source>
</evidence>
<name>A0A0D0CJ29_9AGAR</name>
<dbReference type="AlphaFoldDB" id="A0A0D0CJ29"/>
<evidence type="ECO:0000313" key="1">
    <source>
        <dbReference type="EMBL" id="KIK62749.1"/>
    </source>
</evidence>
<protein>
    <submittedName>
        <fullName evidence="1">Uncharacterized protein</fullName>
    </submittedName>
</protein>
<dbReference type="HOGENOM" id="CLU_934002_0_0_1"/>
<dbReference type="EMBL" id="KN834766">
    <property type="protein sequence ID" value="KIK62749.1"/>
    <property type="molecule type" value="Genomic_DNA"/>
</dbReference>
<accession>A0A0D0CJ29</accession>
<dbReference type="Proteomes" id="UP000053593">
    <property type="component" value="Unassembled WGS sequence"/>
</dbReference>
<gene>
    <name evidence="1" type="ORF">GYMLUDRAFT_58019</name>
</gene>
<reference evidence="1 2" key="1">
    <citation type="submission" date="2014-04" db="EMBL/GenBank/DDBJ databases">
        <title>Evolutionary Origins and Diversification of the Mycorrhizal Mutualists.</title>
        <authorList>
            <consortium name="DOE Joint Genome Institute"/>
            <consortium name="Mycorrhizal Genomics Consortium"/>
            <person name="Kohler A."/>
            <person name="Kuo A."/>
            <person name="Nagy L.G."/>
            <person name="Floudas D."/>
            <person name="Copeland A."/>
            <person name="Barry K.W."/>
            <person name="Cichocki N."/>
            <person name="Veneault-Fourrey C."/>
            <person name="LaButti K."/>
            <person name="Lindquist E.A."/>
            <person name="Lipzen A."/>
            <person name="Lundell T."/>
            <person name="Morin E."/>
            <person name="Murat C."/>
            <person name="Riley R."/>
            <person name="Ohm R."/>
            <person name="Sun H."/>
            <person name="Tunlid A."/>
            <person name="Henrissat B."/>
            <person name="Grigoriev I.V."/>
            <person name="Hibbett D.S."/>
            <person name="Martin F."/>
        </authorList>
    </citation>
    <scope>NUCLEOTIDE SEQUENCE [LARGE SCALE GENOMIC DNA]</scope>
    <source>
        <strain evidence="1 2">FD-317 M1</strain>
    </source>
</reference>
<sequence length="298" mass="32111">MSQKAYVKGMSSAAQGEVLDKSQMGKAKSLSNSSCCPFGMPQCSHSSILFAILACSQNWAALCLYPVQVSTQFLIGLPFISSYTLFNEVFNTKTDCTIYSQAGEARTMIGTLDGLRQSIFTSSSLLLQEKPNHSTITRSGEIMKELLRAGGKAEVRIGPQILYSDAFMKSLCLADFTSTPTMSPAPTTQQTPSLEATSVHPISASPGFPSLTSWHNSSPTTTLPLQQPNSASMALLESLLMQLNLSGKLIDNPMNSGSWKKKADCSLPFRRPGSCPTTLEYPATTPIPTRTYNVASSH</sequence>
<proteinExistence type="predicted"/>
<keyword evidence="2" id="KW-1185">Reference proteome</keyword>
<organism evidence="1 2">
    <name type="scientific">Collybiopsis luxurians FD-317 M1</name>
    <dbReference type="NCBI Taxonomy" id="944289"/>
    <lineage>
        <taxon>Eukaryota</taxon>
        <taxon>Fungi</taxon>
        <taxon>Dikarya</taxon>
        <taxon>Basidiomycota</taxon>
        <taxon>Agaricomycotina</taxon>
        <taxon>Agaricomycetes</taxon>
        <taxon>Agaricomycetidae</taxon>
        <taxon>Agaricales</taxon>
        <taxon>Marasmiineae</taxon>
        <taxon>Omphalotaceae</taxon>
        <taxon>Collybiopsis</taxon>
        <taxon>Collybiopsis luxurians</taxon>
    </lineage>
</organism>